<dbReference type="Proteomes" id="UP001501004">
    <property type="component" value="Unassembled WGS sequence"/>
</dbReference>
<gene>
    <name evidence="2" type="ORF">GCM10022239_17970</name>
</gene>
<sequence length="72" mass="7558">MPPHRNQPVIAIHYSSPMTTFAAIAATVVLGLLAVFQLALVAGAPLGHFAWGGQSRVLPTRLRIGSVVSIVI</sequence>
<keyword evidence="1" id="KW-0812">Transmembrane</keyword>
<keyword evidence="1" id="KW-0472">Membrane</keyword>
<evidence type="ECO:0000313" key="2">
    <source>
        <dbReference type="EMBL" id="GAA3742892.1"/>
    </source>
</evidence>
<evidence type="ECO:0000256" key="1">
    <source>
        <dbReference type="SAM" id="Phobius"/>
    </source>
</evidence>
<accession>A0ABP7FMG7</accession>
<evidence type="ECO:0000313" key="3">
    <source>
        <dbReference type="Proteomes" id="UP001501004"/>
    </source>
</evidence>
<keyword evidence="1" id="KW-1133">Transmembrane helix</keyword>
<reference evidence="3" key="1">
    <citation type="journal article" date="2019" name="Int. J. Syst. Evol. Microbiol.">
        <title>The Global Catalogue of Microorganisms (GCM) 10K type strain sequencing project: providing services to taxonomists for standard genome sequencing and annotation.</title>
        <authorList>
            <consortium name="The Broad Institute Genomics Platform"/>
            <consortium name="The Broad Institute Genome Sequencing Center for Infectious Disease"/>
            <person name="Wu L."/>
            <person name="Ma J."/>
        </authorList>
    </citation>
    <scope>NUCLEOTIDE SEQUENCE [LARGE SCALE GENOMIC DNA]</scope>
    <source>
        <strain evidence="3">JCM 16949</strain>
    </source>
</reference>
<comment type="caution">
    <text evidence="2">The sequence shown here is derived from an EMBL/GenBank/DDBJ whole genome shotgun (WGS) entry which is preliminary data.</text>
</comment>
<proteinExistence type="predicted"/>
<feature type="transmembrane region" description="Helical" evidence="1">
    <location>
        <begin position="20"/>
        <end position="46"/>
    </location>
</feature>
<keyword evidence="3" id="KW-1185">Reference proteome</keyword>
<dbReference type="EMBL" id="BAABAE010000003">
    <property type="protein sequence ID" value="GAA3742892.1"/>
    <property type="molecule type" value="Genomic_DNA"/>
</dbReference>
<protein>
    <submittedName>
        <fullName evidence="2">Uncharacterized protein</fullName>
    </submittedName>
</protein>
<organism evidence="2 3">
    <name type="scientific">Leifsonella bigeumensis</name>
    <dbReference type="NCBI Taxonomy" id="433643"/>
    <lineage>
        <taxon>Bacteria</taxon>
        <taxon>Bacillati</taxon>
        <taxon>Actinomycetota</taxon>
        <taxon>Actinomycetes</taxon>
        <taxon>Micrococcales</taxon>
        <taxon>Microbacteriaceae</taxon>
        <taxon>Leifsonella</taxon>
    </lineage>
</organism>
<name>A0ABP7FMG7_9MICO</name>